<feature type="chain" id="PRO_5008899327" description="Kazal-like domain-containing protein" evidence="1">
    <location>
        <begin position="21"/>
        <end position="200"/>
    </location>
</feature>
<proteinExistence type="predicted"/>
<evidence type="ECO:0008006" key="4">
    <source>
        <dbReference type="Google" id="ProtNLM"/>
    </source>
</evidence>
<comment type="caution">
    <text evidence="2">The sequence shown here is derived from an EMBL/GenBank/DDBJ whole genome shotgun (WGS) entry which is preliminary data.</text>
</comment>
<keyword evidence="1" id="KW-0732">Signal</keyword>
<keyword evidence="3" id="KW-1185">Reference proteome</keyword>
<protein>
    <recommendedName>
        <fullName evidence="4">Kazal-like domain-containing protein</fullName>
    </recommendedName>
</protein>
<dbReference type="OrthoDB" id="126772at2759"/>
<dbReference type="InterPro" id="IPR036058">
    <property type="entry name" value="Kazal_dom_sf"/>
</dbReference>
<dbReference type="Proteomes" id="UP000186922">
    <property type="component" value="Unassembled WGS sequence"/>
</dbReference>
<dbReference type="SUPFAM" id="SSF100895">
    <property type="entry name" value="Kazal-type serine protease inhibitors"/>
    <property type="match status" value="1"/>
</dbReference>
<dbReference type="AlphaFoldDB" id="A0A1D1W8W4"/>
<evidence type="ECO:0000313" key="2">
    <source>
        <dbReference type="EMBL" id="GAV09800.1"/>
    </source>
</evidence>
<organism evidence="2 3">
    <name type="scientific">Ramazzottius varieornatus</name>
    <name type="common">Water bear</name>
    <name type="synonym">Tardigrade</name>
    <dbReference type="NCBI Taxonomy" id="947166"/>
    <lineage>
        <taxon>Eukaryota</taxon>
        <taxon>Metazoa</taxon>
        <taxon>Ecdysozoa</taxon>
        <taxon>Tardigrada</taxon>
        <taxon>Eutardigrada</taxon>
        <taxon>Parachela</taxon>
        <taxon>Hypsibioidea</taxon>
        <taxon>Ramazzottiidae</taxon>
        <taxon>Ramazzottius</taxon>
    </lineage>
</organism>
<evidence type="ECO:0000256" key="1">
    <source>
        <dbReference type="SAM" id="SignalP"/>
    </source>
</evidence>
<evidence type="ECO:0000313" key="3">
    <source>
        <dbReference type="Proteomes" id="UP000186922"/>
    </source>
</evidence>
<dbReference type="EMBL" id="BDGG01000028">
    <property type="protein sequence ID" value="GAV09800.1"/>
    <property type="molecule type" value="Genomic_DNA"/>
</dbReference>
<name>A0A1D1W8W4_RAMVA</name>
<feature type="signal peptide" evidence="1">
    <location>
        <begin position="1"/>
        <end position="20"/>
    </location>
</feature>
<accession>A0A1D1W8W4</accession>
<reference evidence="2 3" key="1">
    <citation type="journal article" date="2016" name="Nat. Commun.">
        <title>Extremotolerant tardigrade genome and improved radiotolerance of human cultured cells by tardigrade-unique protein.</title>
        <authorList>
            <person name="Hashimoto T."/>
            <person name="Horikawa D.D."/>
            <person name="Saito Y."/>
            <person name="Kuwahara H."/>
            <person name="Kozuka-Hata H."/>
            <person name="Shin-I T."/>
            <person name="Minakuchi Y."/>
            <person name="Ohishi K."/>
            <person name="Motoyama A."/>
            <person name="Aizu T."/>
            <person name="Enomoto A."/>
            <person name="Kondo K."/>
            <person name="Tanaka S."/>
            <person name="Hara Y."/>
            <person name="Koshikawa S."/>
            <person name="Sagara H."/>
            <person name="Miura T."/>
            <person name="Yokobori S."/>
            <person name="Miyagawa K."/>
            <person name="Suzuki Y."/>
            <person name="Kubo T."/>
            <person name="Oyama M."/>
            <person name="Kohara Y."/>
            <person name="Fujiyama A."/>
            <person name="Arakawa K."/>
            <person name="Katayama T."/>
            <person name="Toyoda A."/>
            <person name="Kunieda T."/>
        </authorList>
    </citation>
    <scope>NUCLEOTIDE SEQUENCE [LARGE SCALE GENOMIC DNA]</scope>
    <source>
        <strain evidence="2 3">YOKOZUNA-1</strain>
    </source>
</reference>
<gene>
    <name evidence="2" type="primary">RvY_19282</name>
    <name evidence="2" type="synonym">RvY_19282.1</name>
    <name evidence="2" type="ORF">RvY_19282-1</name>
</gene>
<sequence>MATFTTVTIGVLVLAVLTSADIWPWGSGSGSSDSTNAPPTTAAYVPVGSLPLTAAQTTSCQCQGKFTKMMQVCSTANITYATACQLHFAMRMNQRLGMRFNKPCSSPINYAALAARAGGCGTGMVIPLKTTRKLRMKVNYSPIKKFCLNDNTEADRSTIYCRLAANSSLGIRCMGACSECSTFNCPSRLLQPIPMHADNA</sequence>